<evidence type="ECO:0000313" key="3">
    <source>
        <dbReference type="EMBL" id="TDS65253.1"/>
    </source>
</evidence>
<name>A0A4R7F534_9FLAO</name>
<dbReference type="Pfam" id="PF00582">
    <property type="entry name" value="Usp"/>
    <property type="match status" value="2"/>
</dbReference>
<dbReference type="PANTHER" id="PTHR46268">
    <property type="entry name" value="STRESS RESPONSE PROTEIN NHAX"/>
    <property type="match status" value="1"/>
</dbReference>
<dbReference type="InterPro" id="IPR014729">
    <property type="entry name" value="Rossmann-like_a/b/a_fold"/>
</dbReference>
<evidence type="ECO:0000256" key="1">
    <source>
        <dbReference type="ARBA" id="ARBA00008791"/>
    </source>
</evidence>
<organism evidence="3 4">
    <name type="scientific">Myroides indicus</name>
    <dbReference type="NCBI Taxonomy" id="1323422"/>
    <lineage>
        <taxon>Bacteria</taxon>
        <taxon>Pseudomonadati</taxon>
        <taxon>Bacteroidota</taxon>
        <taxon>Flavobacteriia</taxon>
        <taxon>Flavobacteriales</taxon>
        <taxon>Flavobacteriaceae</taxon>
        <taxon>Myroides</taxon>
    </lineage>
</organism>
<dbReference type="SUPFAM" id="SSF52402">
    <property type="entry name" value="Adenine nucleotide alpha hydrolases-like"/>
    <property type="match status" value="2"/>
</dbReference>
<dbReference type="AlphaFoldDB" id="A0A4R7F534"/>
<dbReference type="Proteomes" id="UP000295215">
    <property type="component" value="Unassembled WGS sequence"/>
</dbReference>
<dbReference type="Gene3D" id="3.40.50.620">
    <property type="entry name" value="HUPs"/>
    <property type="match status" value="2"/>
</dbReference>
<dbReference type="PANTHER" id="PTHR46268:SF6">
    <property type="entry name" value="UNIVERSAL STRESS PROTEIN UP12"/>
    <property type="match status" value="1"/>
</dbReference>
<protein>
    <submittedName>
        <fullName evidence="3">Nucleotide-binding universal stress UspA family protein</fullName>
    </submittedName>
</protein>
<comment type="similarity">
    <text evidence="1">Belongs to the universal stress protein A family.</text>
</comment>
<gene>
    <name evidence="3" type="ORF">C8P70_10234</name>
</gene>
<feature type="domain" description="UspA" evidence="2">
    <location>
        <begin position="1"/>
        <end position="141"/>
    </location>
</feature>
<dbReference type="OrthoDB" id="9788959at2"/>
<dbReference type="CDD" id="cd00293">
    <property type="entry name" value="USP-like"/>
    <property type="match status" value="2"/>
</dbReference>
<dbReference type="InterPro" id="IPR006016">
    <property type="entry name" value="UspA"/>
</dbReference>
<dbReference type="RefSeq" id="WP_133711480.1">
    <property type="nucleotide sequence ID" value="NZ_SOAG01000002.1"/>
</dbReference>
<evidence type="ECO:0000313" key="4">
    <source>
        <dbReference type="Proteomes" id="UP000295215"/>
    </source>
</evidence>
<proteinExistence type="inferred from homology"/>
<comment type="caution">
    <text evidence="3">The sequence shown here is derived from an EMBL/GenBank/DDBJ whole genome shotgun (WGS) entry which is preliminary data.</text>
</comment>
<accession>A0A4R7F534</accession>
<dbReference type="EMBL" id="SOAG01000002">
    <property type="protein sequence ID" value="TDS65253.1"/>
    <property type="molecule type" value="Genomic_DNA"/>
</dbReference>
<dbReference type="InterPro" id="IPR006015">
    <property type="entry name" value="Universal_stress_UspA"/>
</dbReference>
<evidence type="ECO:0000259" key="2">
    <source>
        <dbReference type="Pfam" id="PF00582"/>
    </source>
</evidence>
<feature type="domain" description="UspA" evidence="2">
    <location>
        <begin position="153"/>
        <end position="272"/>
    </location>
</feature>
<keyword evidence="4" id="KW-1185">Reference proteome</keyword>
<dbReference type="PRINTS" id="PR01438">
    <property type="entry name" value="UNVRSLSTRESS"/>
</dbReference>
<reference evidence="3 4" key="1">
    <citation type="submission" date="2019-03" db="EMBL/GenBank/DDBJ databases">
        <title>Genomic Encyclopedia of Archaeal and Bacterial Type Strains, Phase II (KMG-II): from individual species to whole genera.</title>
        <authorList>
            <person name="Goeker M."/>
        </authorList>
    </citation>
    <scope>NUCLEOTIDE SEQUENCE [LARGE SCALE GENOMIC DNA]</scope>
    <source>
        <strain evidence="3 4">DSM 28213</strain>
    </source>
</reference>
<sequence length="276" mass="30498">MKKILIPTDFSNQAFNAIRVGIKLAKKEGAEIILLHILDLPQEGSDSVNKGTPAPQVMFFKNAAEEKLNNLALDPIFQGLTVSTSLILDRTSLGVTKSAENNNVDLIVMGSHGASGFKEYFIGSNTEKVVRTSNIPVLVIKGEVEDFKISDFVFASDFSENMKEPFKKALAFNKVFGSKLHLLMVNTPNNFKATHVAEELLQDFLQDITDKEYDLSIYNDINIEKGILNFSDRINADLIGIATHGRKGISHFFNGSISEDLVNHSSTSVLTFKIDN</sequence>